<proteinExistence type="predicted"/>
<feature type="transmembrane region" description="Helical" evidence="1">
    <location>
        <begin position="13"/>
        <end position="37"/>
    </location>
</feature>
<dbReference type="PANTHER" id="PTHR40691">
    <property type="entry name" value="(NA+)-NQR MATURATION NQRM"/>
    <property type="match status" value="1"/>
</dbReference>
<keyword evidence="1" id="KW-0812">Transmembrane</keyword>
<gene>
    <name evidence="2" type="ORF">EV690_0799</name>
</gene>
<name>A0A4R1K3L1_9GAMM</name>
<keyword evidence="1" id="KW-1133">Transmembrane helix</keyword>
<dbReference type="AlphaFoldDB" id="A0A4R1K3L1"/>
<protein>
    <recommendedName>
        <fullName evidence="4">Na(+)-translocating NADH-quinone reductase subunit E</fullName>
    </recommendedName>
</protein>
<evidence type="ECO:0000256" key="1">
    <source>
        <dbReference type="SAM" id="Phobius"/>
    </source>
</evidence>
<comment type="caution">
    <text evidence="2">The sequence shown here is derived from an EMBL/GenBank/DDBJ whole genome shotgun (WGS) entry which is preliminary data.</text>
</comment>
<dbReference type="InterPro" id="IPR007495">
    <property type="entry name" value="NqrM"/>
</dbReference>
<sequence>MNISSGSFFSGEYMTYFLITFVVFLVIIAAMSIGYIIQRKTISGSCGGIAALGLDKVCDCPEPCEKRKARMAREKHLAQIREENRII</sequence>
<evidence type="ECO:0000313" key="2">
    <source>
        <dbReference type="EMBL" id="TCK58662.1"/>
    </source>
</evidence>
<keyword evidence="3" id="KW-1185">Reference proteome</keyword>
<evidence type="ECO:0008006" key="4">
    <source>
        <dbReference type="Google" id="ProtNLM"/>
    </source>
</evidence>
<evidence type="ECO:0000313" key="3">
    <source>
        <dbReference type="Proteomes" id="UP000295565"/>
    </source>
</evidence>
<dbReference type="Proteomes" id="UP000295565">
    <property type="component" value="Unassembled WGS sequence"/>
</dbReference>
<keyword evidence="1" id="KW-0472">Membrane</keyword>
<reference evidence="2 3" key="1">
    <citation type="submission" date="2019-03" db="EMBL/GenBank/DDBJ databases">
        <title>Genomic Encyclopedia of Type Strains, Phase IV (KMG-IV): sequencing the most valuable type-strain genomes for metagenomic binning, comparative biology and taxonomic classification.</title>
        <authorList>
            <person name="Goeker M."/>
        </authorList>
    </citation>
    <scope>NUCLEOTIDE SEQUENCE [LARGE SCALE GENOMIC DNA]</scope>
    <source>
        <strain evidence="2 3">DSM 18577</strain>
    </source>
</reference>
<dbReference type="PANTHER" id="PTHR40691:SF1">
    <property type="entry name" value="EXPORTED PROTEIN"/>
    <property type="match status" value="1"/>
</dbReference>
<organism evidence="2 3">
    <name type="scientific">Celerinatantimonas diazotrophica</name>
    <dbReference type="NCBI Taxonomy" id="412034"/>
    <lineage>
        <taxon>Bacteria</taxon>
        <taxon>Pseudomonadati</taxon>
        <taxon>Pseudomonadota</taxon>
        <taxon>Gammaproteobacteria</taxon>
        <taxon>Celerinatantimonadaceae</taxon>
        <taxon>Celerinatantimonas</taxon>
    </lineage>
</organism>
<dbReference type="EMBL" id="SMGD01000011">
    <property type="protein sequence ID" value="TCK58662.1"/>
    <property type="molecule type" value="Genomic_DNA"/>
</dbReference>
<accession>A0A4R1K3L1</accession>
<dbReference type="Pfam" id="PF04400">
    <property type="entry name" value="NqrM"/>
    <property type="match status" value="1"/>
</dbReference>